<keyword evidence="3" id="KW-1185">Reference proteome</keyword>
<dbReference type="EMBL" id="CM010721">
    <property type="protein sequence ID" value="RZC69844.1"/>
    <property type="molecule type" value="Genomic_DNA"/>
</dbReference>
<dbReference type="Pfam" id="PF13456">
    <property type="entry name" value="RVT_3"/>
    <property type="match status" value="1"/>
</dbReference>
<dbReference type="FunFam" id="3.30.420.10:FF:000076">
    <property type="entry name" value="RBR-type E3 ubiquitin transferase"/>
    <property type="match status" value="1"/>
</dbReference>
<dbReference type="PANTHER" id="PTHR48475:SF1">
    <property type="entry name" value="RNASE H TYPE-1 DOMAIN-CONTAINING PROTEIN"/>
    <property type="match status" value="1"/>
</dbReference>
<evidence type="ECO:0000259" key="1">
    <source>
        <dbReference type="PROSITE" id="PS50879"/>
    </source>
</evidence>
<protein>
    <recommendedName>
        <fullName evidence="1">RNase H type-1 domain-containing protein</fullName>
    </recommendedName>
</protein>
<dbReference type="STRING" id="3469.A0A4Y7K917"/>
<dbReference type="InterPro" id="IPR012337">
    <property type="entry name" value="RNaseH-like_sf"/>
</dbReference>
<evidence type="ECO:0000313" key="3">
    <source>
        <dbReference type="Proteomes" id="UP000316621"/>
    </source>
</evidence>
<dbReference type="CDD" id="cd09279">
    <property type="entry name" value="RNase_HI_like"/>
    <property type="match status" value="1"/>
</dbReference>
<dbReference type="PANTHER" id="PTHR48475">
    <property type="entry name" value="RIBONUCLEASE H"/>
    <property type="match status" value="1"/>
</dbReference>
<dbReference type="AlphaFoldDB" id="A0A4Y7K917"/>
<dbReference type="GO" id="GO:0004523">
    <property type="term" value="F:RNA-DNA hybrid ribonuclease activity"/>
    <property type="evidence" value="ECO:0007669"/>
    <property type="project" value="InterPro"/>
</dbReference>
<accession>A0A4Y7K917</accession>
<evidence type="ECO:0000313" key="2">
    <source>
        <dbReference type="EMBL" id="RZC69844.1"/>
    </source>
</evidence>
<dbReference type="InterPro" id="IPR002156">
    <property type="entry name" value="RNaseH_domain"/>
</dbReference>
<dbReference type="OrthoDB" id="2139127at2759"/>
<dbReference type="Gene3D" id="3.30.420.10">
    <property type="entry name" value="Ribonuclease H-like superfamily/Ribonuclease H"/>
    <property type="match status" value="1"/>
</dbReference>
<feature type="domain" description="RNase H type-1" evidence="1">
    <location>
        <begin position="3"/>
        <end position="138"/>
    </location>
</feature>
<dbReference type="InterPro" id="IPR036397">
    <property type="entry name" value="RNaseH_sf"/>
</dbReference>
<dbReference type="SUPFAM" id="SSF53098">
    <property type="entry name" value="Ribonuclease H-like"/>
    <property type="match status" value="1"/>
</dbReference>
<dbReference type="Proteomes" id="UP000316621">
    <property type="component" value="Chromosome 7"/>
</dbReference>
<dbReference type="OMA" id="CGQAHEL"/>
<name>A0A4Y7K917_PAPSO</name>
<proteinExistence type="predicted"/>
<reference evidence="2 3" key="1">
    <citation type="journal article" date="2018" name="Science">
        <title>The opium poppy genome and morphinan production.</title>
        <authorList>
            <person name="Guo L."/>
            <person name="Winzer T."/>
            <person name="Yang X."/>
            <person name="Li Y."/>
            <person name="Ning Z."/>
            <person name="He Z."/>
            <person name="Teodor R."/>
            <person name="Lu Y."/>
            <person name="Bowser T.A."/>
            <person name="Graham I.A."/>
            <person name="Ye K."/>
        </authorList>
    </citation>
    <scope>NUCLEOTIDE SEQUENCE [LARGE SCALE GENOMIC DNA]</scope>
    <source>
        <strain evidence="3">cv. HN1</strain>
        <tissue evidence="2">Leaves</tissue>
    </source>
</reference>
<dbReference type="GO" id="GO:0003676">
    <property type="term" value="F:nucleic acid binding"/>
    <property type="evidence" value="ECO:0007669"/>
    <property type="project" value="InterPro"/>
</dbReference>
<dbReference type="Gramene" id="RZC69844">
    <property type="protein sequence ID" value="RZC69844"/>
    <property type="gene ID" value="C5167_032973"/>
</dbReference>
<gene>
    <name evidence="2" type="ORF">C5167_032973</name>
</gene>
<sequence>MSSKKSCIVEFDGAAKGNPGPAGAGAVLRSEDGRVICRLSEGVGNATNNVAEYRGMLLGVKHAMSEGYERISVQGDSQLVTNQVEGHWRTRSENLQPLCSEVQGLRNNFDSFEARHVPRDYNRDANDLANMGVHLKDGEVRVYKDY</sequence>
<dbReference type="PROSITE" id="PS50879">
    <property type="entry name" value="RNASE_H_1"/>
    <property type="match status" value="1"/>
</dbReference>
<organism evidence="2 3">
    <name type="scientific">Papaver somniferum</name>
    <name type="common">Opium poppy</name>
    <dbReference type="NCBI Taxonomy" id="3469"/>
    <lineage>
        <taxon>Eukaryota</taxon>
        <taxon>Viridiplantae</taxon>
        <taxon>Streptophyta</taxon>
        <taxon>Embryophyta</taxon>
        <taxon>Tracheophyta</taxon>
        <taxon>Spermatophyta</taxon>
        <taxon>Magnoliopsida</taxon>
        <taxon>Ranunculales</taxon>
        <taxon>Papaveraceae</taxon>
        <taxon>Papaveroideae</taxon>
        <taxon>Papaver</taxon>
    </lineage>
</organism>